<dbReference type="OrthoDB" id="919615at2"/>
<feature type="region of interest" description="Disordered" evidence="1">
    <location>
        <begin position="1"/>
        <end position="54"/>
    </location>
</feature>
<keyword evidence="2" id="KW-1133">Transmembrane helix</keyword>
<proteinExistence type="predicted"/>
<protein>
    <submittedName>
        <fullName evidence="3">Uncharacterized protein</fullName>
    </submittedName>
</protein>
<feature type="compositionally biased region" description="Pro residues" evidence="1">
    <location>
        <begin position="119"/>
        <end position="130"/>
    </location>
</feature>
<keyword evidence="2" id="KW-0812">Transmembrane</keyword>
<evidence type="ECO:0000313" key="3">
    <source>
        <dbReference type="EMBL" id="AXE16378.1"/>
    </source>
</evidence>
<dbReference type="Proteomes" id="UP000251993">
    <property type="component" value="Chromosome"/>
</dbReference>
<accession>A0A344TCK7</accession>
<evidence type="ECO:0000256" key="2">
    <source>
        <dbReference type="SAM" id="Phobius"/>
    </source>
</evidence>
<feature type="compositionally biased region" description="Pro residues" evidence="1">
    <location>
        <begin position="22"/>
        <end position="45"/>
    </location>
</feature>
<feature type="compositionally biased region" description="Pro residues" evidence="1">
    <location>
        <begin position="137"/>
        <end position="152"/>
    </location>
</feature>
<dbReference type="RefSeq" id="WP_114065165.1">
    <property type="nucleotide sequence ID" value="NZ_CP030850.1"/>
</dbReference>
<dbReference type="KEGG" id="run:DR864_00875"/>
<evidence type="ECO:0000313" key="4">
    <source>
        <dbReference type="Proteomes" id="UP000251993"/>
    </source>
</evidence>
<keyword evidence="4" id="KW-1185">Reference proteome</keyword>
<feature type="region of interest" description="Disordered" evidence="1">
    <location>
        <begin position="114"/>
        <end position="152"/>
    </location>
</feature>
<keyword evidence="2" id="KW-0472">Membrane</keyword>
<feature type="transmembrane region" description="Helical" evidence="2">
    <location>
        <begin position="57"/>
        <end position="79"/>
    </location>
</feature>
<evidence type="ECO:0000256" key="1">
    <source>
        <dbReference type="SAM" id="MobiDB-lite"/>
    </source>
</evidence>
<dbReference type="AlphaFoldDB" id="A0A344TCK7"/>
<organism evidence="3 4">
    <name type="scientific">Runella rosea</name>
    <dbReference type="NCBI Taxonomy" id="2259595"/>
    <lineage>
        <taxon>Bacteria</taxon>
        <taxon>Pseudomonadati</taxon>
        <taxon>Bacteroidota</taxon>
        <taxon>Cytophagia</taxon>
        <taxon>Cytophagales</taxon>
        <taxon>Spirosomataceae</taxon>
        <taxon>Runella</taxon>
    </lineage>
</organism>
<gene>
    <name evidence="3" type="ORF">DR864_00875</name>
</gene>
<sequence length="460" mass="48842">MSLNEHTQFFGGPNEPAQKTPPLSPPNLPPQAATPPPAAMPPAPAAKPKAPKDYSKVAGALAIGAVAVGSIGFISWTVFEGDDTPVPVKPTVQPPIDSIVPELPKEEFIEPPVAVVEPPSLPPPPPPAPKPSGGAPKPKPAPQPEPEPQPLPVVPDEIKIAEISDDSAFKDAFIEARDQVGPGGLFEYKGQWYSTYSIEEWNAMPQEMQADFTTRIEPIINPVEVENEAPVVELQPDIVKLDTDNDGIEETTMADHNHDGLADVVIKDEPGEGISGFMYVDKNNDGKLETAIPVSDEGQVLEDKAEVLENPWQVPMHPATGAPTSTVANSLSSLNEASEVVDLDTDGDGYAETALVNKDTDVQAEIALVDTDKNGKPDLALLDTDGNNTLETAVPIGLDGQPIMAQSEAYEKAPIIDIPDHEDAGVHAVETHLNYTSGYGAHDTPVVPDTDVSTDDLFTV</sequence>
<dbReference type="EMBL" id="CP030850">
    <property type="protein sequence ID" value="AXE16378.1"/>
    <property type="molecule type" value="Genomic_DNA"/>
</dbReference>
<reference evidence="3 4" key="1">
    <citation type="submission" date="2018-07" db="EMBL/GenBank/DDBJ databases">
        <title>Genome sequencing of Runella.</title>
        <authorList>
            <person name="Baek M.-G."/>
            <person name="Yi H."/>
        </authorList>
    </citation>
    <scope>NUCLEOTIDE SEQUENCE [LARGE SCALE GENOMIC DNA]</scope>
    <source>
        <strain evidence="3 4">HYN0085</strain>
    </source>
</reference>
<name>A0A344TCK7_9BACT</name>
<dbReference type="InterPro" id="IPR028994">
    <property type="entry name" value="Integrin_alpha_N"/>
</dbReference>
<dbReference type="SUPFAM" id="SSF69318">
    <property type="entry name" value="Integrin alpha N-terminal domain"/>
    <property type="match status" value="1"/>
</dbReference>